<dbReference type="InterPro" id="IPR000835">
    <property type="entry name" value="HTH_MarR-typ"/>
</dbReference>
<dbReference type="Pfam" id="PF01047">
    <property type="entry name" value="MarR"/>
    <property type="match status" value="1"/>
</dbReference>
<organism evidence="2 3">
    <name type="scientific">Nocardia otitidiscaviarum</name>
    <dbReference type="NCBI Taxonomy" id="1823"/>
    <lineage>
        <taxon>Bacteria</taxon>
        <taxon>Bacillati</taxon>
        <taxon>Actinomycetota</taxon>
        <taxon>Actinomycetes</taxon>
        <taxon>Mycobacteriales</taxon>
        <taxon>Nocardiaceae</taxon>
        <taxon>Nocardia</taxon>
    </lineage>
</organism>
<dbReference type="KEGG" id="nod:FOH10_07980"/>
<dbReference type="PROSITE" id="PS50995">
    <property type="entry name" value="HTH_MARR_2"/>
    <property type="match status" value="1"/>
</dbReference>
<reference evidence="2 3" key="1">
    <citation type="submission" date="2019-07" db="EMBL/GenBank/DDBJ databases">
        <title>Complete Genome Sequence and Methylome Analysis of Nocardia otitidis-caviarum NEB252.</title>
        <authorList>
            <person name="Fomenkov A."/>
            <person name="Anton B.P."/>
            <person name="Vincze T."/>
            <person name="Roberts R.J."/>
        </authorList>
    </citation>
    <scope>NUCLEOTIDE SEQUENCE [LARGE SCALE GENOMIC DNA]</scope>
    <source>
        <strain evidence="2 3">NEB252</strain>
    </source>
</reference>
<dbReference type="SUPFAM" id="SSF46785">
    <property type="entry name" value="Winged helix' DNA-binding domain"/>
    <property type="match status" value="1"/>
</dbReference>
<evidence type="ECO:0000313" key="2">
    <source>
        <dbReference type="EMBL" id="QDP78688.1"/>
    </source>
</evidence>
<dbReference type="InterPro" id="IPR036388">
    <property type="entry name" value="WH-like_DNA-bd_sf"/>
</dbReference>
<dbReference type="RefSeq" id="WP_143980245.1">
    <property type="nucleotide sequence ID" value="NZ_CP041695.1"/>
</dbReference>
<dbReference type="GO" id="GO:0006950">
    <property type="term" value="P:response to stress"/>
    <property type="evidence" value="ECO:0007669"/>
    <property type="project" value="TreeGrafter"/>
</dbReference>
<feature type="domain" description="HTH marR-type" evidence="1">
    <location>
        <begin position="6"/>
        <end position="138"/>
    </location>
</feature>
<gene>
    <name evidence="2" type="ORF">FOH10_07980</name>
</gene>
<dbReference type="GeneID" id="80332334"/>
<dbReference type="PANTHER" id="PTHR33164">
    <property type="entry name" value="TRANSCRIPTIONAL REGULATOR, MARR FAMILY"/>
    <property type="match status" value="1"/>
</dbReference>
<dbReference type="InterPro" id="IPR036390">
    <property type="entry name" value="WH_DNA-bd_sf"/>
</dbReference>
<dbReference type="Proteomes" id="UP000317039">
    <property type="component" value="Chromosome"/>
</dbReference>
<evidence type="ECO:0000259" key="1">
    <source>
        <dbReference type="PROSITE" id="PS50995"/>
    </source>
</evidence>
<dbReference type="Gene3D" id="1.10.10.10">
    <property type="entry name" value="Winged helix-like DNA-binding domain superfamily/Winged helix DNA-binding domain"/>
    <property type="match status" value="1"/>
</dbReference>
<accession>A0A516NIE5</accession>
<dbReference type="PRINTS" id="PR00598">
    <property type="entry name" value="HTHMARR"/>
</dbReference>
<dbReference type="GO" id="GO:0003700">
    <property type="term" value="F:DNA-binding transcription factor activity"/>
    <property type="evidence" value="ECO:0007669"/>
    <property type="project" value="InterPro"/>
</dbReference>
<protein>
    <submittedName>
        <fullName evidence="2">MarR family transcriptional regulator</fullName>
    </submittedName>
</protein>
<dbReference type="PANTHER" id="PTHR33164:SF43">
    <property type="entry name" value="HTH-TYPE TRANSCRIPTIONAL REPRESSOR YETL"/>
    <property type="match status" value="1"/>
</dbReference>
<name>A0A516NIE5_9NOCA</name>
<proteinExistence type="predicted"/>
<dbReference type="InterPro" id="IPR039422">
    <property type="entry name" value="MarR/SlyA-like"/>
</dbReference>
<dbReference type="AlphaFoldDB" id="A0A516NIE5"/>
<dbReference type="SMART" id="SM00347">
    <property type="entry name" value="HTH_MARR"/>
    <property type="match status" value="1"/>
</dbReference>
<evidence type="ECO:0000313" key="3">
    <source>
        <dbReference type="Proteomes" id="UP000317039"/>
    </source>
</evidence>
<sequence length="145" mass="16363">MPEVKRPDLAAMLAPLGRALVQEELPILERNGLSMWGYSVLLGLGEDPVYTQAALAKRINADKTRIIAVLDDLQRRGLITRTPDPADRRARLLSLTPEGRAIRDRAQREIQEREERLLSQLTPADRTAFLRALQRLSDAVRDQSD</sequence>
<dbReference type="EMBL" id="CP041695">
    <property type="protein sequence ID" value="QDP78688.1"/>
    <property type="molecule type" value="Genomic_DNA"/>
</dbReference>